<keyword evidence="6" id="KW-1185">Reference proteome</keyword>
<dbReference type="GO" id="GO:0005524">
    <property type="term" value="F:ATP binding"/>
    <property type="evidence" value="ECO:0007669"/>
    <property type="project" value="UniProtKB-KW"/>
</dbReference>
<evidence type="ECO:0000256" key="1">
    <source>
        <dbReference type="PIRSR" id="PIRSR640198-1"/>
    </source>
</evidence>
<dbReference type="AlphaFoldDB" id="A0AA51R2V7"/>
<dbReference type="Proteomes" id="UP001229862">
    <property type="component" value="Chromosome"/>
</dbReference>
<protein>
    <submittedName>
        <fullName evidence="5">Fic family protein</fullName>
    </submittedName>
</protein>
<gene>
    <name evidence="4" type="ORF">RCC75_15780</name>
    <name evidence="5" type="ORF">RCG00_07940</name>
</gene>
<evidence type="ECO:0000256" key="2">
    <source>
        <dbReference type="PIRSR" id="PIRSR640198-2"/>
    </source>
</evidence>
<feature type="active site" evidence="1">
    <location>
        <position position="301"/>
    </location>
</feature>
<reference evidence="5 6" key="1">
    <citation type="submission" date="2023-08" db="EMBL/GenBank/DDBJ databases">
        <title>New molecular markers tilS and rpoB for phylogenetic and monitoring studies of the genus Thiothrix biodiversity.</title>
        <authorList>
            <person name="Ravin N.V."/>
            <person name="Smolyakov D."/>
            <person name="Markov N.D."/>
            <person name="Beletsky A.V."/>
            <person name="Mardanov A.V."/>
            <person name="Rudenko T.S."/>
            <person name="Grabovich M.Y."/>
        </authorList>
    </citation>
    <scope>NUCLEOTIDE SEQUENCE</scope>
    <source>
        <strain evidence="5">DNT52</strain>
        <strain evidence="4 6">H33</strain>
    </source>
</reference>
<keyword evidence="2" id="KW-0067">ATP-binding</keyword>
<dbReference type="PROSITE" id="PS51459">
    <property type="entry name" value="FIDO"/>
    <property type="match status" value="1"/>
</dbReference>
<evidence type="ECO:0000313" key="5">
    <source>
        <dbReference type="EMBL" id="WML88299.1"/>
    </source>
</evidence>
<dbReference type="EMBL" id="CP133217">
    <property type="protein sequence ID" value="WML88299.1"/>
    <property type="molecule type" value="Genomic_DNA"/>
</dbReference>
<dbReference type="InterPro" id="IPR040198">
    <property type="entry name" value="Fido_containing"/>
</dbReference>
<sequence>MSTLSGYRWLAHHYGLEPAQPFLTPARLPSTRPADTLAGHLTFAFKYEGVHLECLSRLFVLLPVQELEVWLAQEPSGQYARRAGFFYEWLTGQRLAFAGVTVGNYVDALNPQHYFTAHTATNNPRWRVRDNLLGTAAYCPLIRRTAAIQAAETYDCAQHLQHLERAYGEDLLMRSAVWLTVKESLASFTLEHEGQQTDRVQRFAAAMERHCGQAPAPLAADFLTALQREILGDKATRYGLRRSPVFVGEVQGFLPVVHYIAPHWDDTPALLAGLATVEQRTRGQASVLRAALLAFGFVYLHPLVDGNGRVSRFLVNDILRRDGVIPAPYILPVSATINRNPAARRAYDQALEAFSRPLMQRYRVQYAFGEEQEAADGVRYNLHFHAYADALHAWRYPDLTAQTEYLAGVVAQTLKHEMREEAVYLQTMRQARLAIKALLEAPDTDIDRIIRSIRENLAGLSRKIQKEYPLLQDPAVGAAVVAVVRRYWPD</sequence>
<dbReference type="SUPFAM" id="SSF140931">
    <property type="entry name" value="Fic-like"/>
    <property type="match status" value="1"/>
</dbReference>
<dbReference type="Gene3D" id="1.10.3290.10">
    <property type="entry name" value="Fido-like domain"/>
    <property type="match status" value="1"/>
</dbReference>
<feature type="binding site" evidence="2">
    <location>
        <begin position="305"/>
        <end position="312"/>
    </location>
    <ligand>
        <name>ATP</name>
        <dbReference type="ChEBI" id="CHEBI:30616"/>
    </ligand>
</feature>
<feature type="domain" description="Fido" evidence="3">
    <location>
        <begin position="218"/>
        <end position="369"/>
    </location>
</feature>
<evidence type="ECO:0000259" key="3">
    <source>
        <dbReference type="PROSITE" id="PS51459"/>
    </source>
</evidence>
<proteinExistence type="predicted"/>
<name>A0AA51R2V7_9GAMM</name>
<evidence type="ECO:0000313" key="6">
    <source>
        <dbReference type="Proteomes" id="UP001223336"/>
    </source>
</evidence>
<dbReference type="InterPro" id="IPR003812">
    <property type="entry name" value="Fido"/>
</dbReference>
<accession>A0AA51R2V7</accession>
<evidence type="ECO:0000313" key="4">
    <source>
        <dbReference type="EMBL" id="MDQ5770000.1"/>
    </source>
</evidence>
<dbReference type="Proteomes" id="UP001223336">
    <property type="component" value="Unassembled WGS sequence"/>
</dbReference>
<dbReference type="InterPro" id="IPR036597">
    <property type="entry name" value="Fido-like_dom_sf"/>
</dbReference>
<dbReference type="EMBL" id="JAVFKN010000024">
    <property type="protein sequence ID" value="MDQ5770000.1"/>
    <property type="molecule type" value="Genomic_DNA"/>
</dbReference>
<dbReference type="Pfam" id="PF02661">
    <property type="entry name" value="Fic"/>
    <property type="match status" value="1"/>
</dbReference>
<dbReference type="PANTHER" id="PTHR13504:SF38">
    <property type="entry name" value="FIDO DOMAIN-CONTAINING PROTEIN"/>
    <property type="match status" value="1"/>
</dbReference>
<keyword evidence="2" id="KW-0547">Nucleotide-binding</keyword>
<organism evidence="5">
    <name type="scientific">Thiothrix subterranea</name>
    <dbReference type="NCBI Taxonomy" id="2735563"/>
    <lineage>
        <taxon>Bacteria</taxon>
        <taxon>Pseudomonadati</taxon>
        <taxon>Pseudomonadota</taxon>
        <taxon>Gammaproteobacteria</taxon>
        <taxon>Thiotrichales</taxon>
        <taxon>Thiotrichaceae</taxon>
        <taxon>Thiothrix</taxon>
    </lineage>
</organism>
<dbReference type="RefSeq" id="WP_308135794.1">
    <property type="nucleotide sequence ID" value="NZ_CP133197.1"/>
</dbReference>
<dbReference type="PANTHER" id="PTHR13504">
    <property type="entry name" value="FIDO DOMAIN-CONTAINING PROTEIN DDB_G0283145"/>
    <property type="match status" value="1"/>
</dbReference>